<evidence type="ECO:0000313" key="2">
    <source>
        <dbReference type="EMBL" id="QJA79855.1"/>
    </source>
</evidence>
<dbReference type="AlphaFoldDB" id="A0A6M3KE79"/>
<reference evidence="2" key="1">
    <citation type="submission" date="2020-03" db="EMBL/GenBank/DDBJ databases">
        <title>The deep terrestrial virosphere.</title>
        <authorList>
            <person name="Holmfeldt K."/>
            <person name="Nilsson E."/>
            <person name="Simone D."/>
            <person name="Lopez-Fernandez M."/>
            <person name="Wu X."/>
            <person name="de Brujin I."/>
            <person name="Lundin D."/>
            <person name="Andersson A."/>
            <person name="Bertilsson S."/>
            <person name="Dopson M."/>
        </authorList>
    </citation>
    <scope>NUCLEOTIDE SEQUENCE</scope>
    <source>
        <strain evidence="2">MM415A00826</strain>
    </source>
</reference>
<feature type="region of interest" description="Disordered" evidence="1">
    <location>
        <begin position="1"/>
        <end position="27"/>
    </location>
</feature>
<name>A0A6M3KE79_9ZZZZ</name>
<organism evidence="2">
    <name type="scientific">viral metagenome</name>
    <dbReference type="NCBI Taxonomy" id="1070528"/>
    <lineage>
        <taxon>unclassified sequences</taxon>
        <taxon>metagenomes</taxon>
        <taxon>organismal metagenomes</taxon>
    </lineage>
</organism>
<sequence>MYGGIKERQKDCDASKTKPESGRFEEEKPMIRRKDLVDIGDADYDTRRDEFMQCLDCGEEFSGTQGDFFMTHMEATMDCPNCESENIALVRKVCKNVIIKQ</sequence>
<accession>A0A6M3KE79</accession>
<gene>
    <name evidence="2" type="ORF">MM415A00826_0006</name>
</gene>
<dbReference type="EMBL" id="MT142397">
    <property type="protein sequence ID" value="QJA79855.1"/>
    <property type="molecule type" value="Genomic_DNA"/>
</dbReference>
<protein>
    <submittedName>
        <fullName evidence="2">Uncharacterized protein</fullName>
    </submittedName>
</protein>
<proteinExistence type="predicted"/>
<evidence type="ECO:0000256" key="1">
    <source>
        <dbReference type="SAM" id="MobiDB-lite"/>
    </source>
</evidence>